<keyword evidence="5" id="KW-1185">Reference proteome</keyword>
<organism evidence="4 5">
    <name type="scientific">Vreelandella malpeensis</name>
    <dbReference type="NCBI Taxonomy" id="1172368"/>
    <lineage>
        <taxon>Bacteria</taxon>
        <taxon>Pseudomonadati</taxon>
        <taxon>Pseudomonadota</taxon>
        <taxon>Gammaproteobacteria</taxon>
        <taxon>Oceanospirillales</taxon>
        <taxon>Halomonadaceae</taxon>
        <taxon>Vreelandella</taxon>
    </lineage>
</organism>
<dbReference type="EMBL" id="WHVL01000001">
    <property type="protein sequence ID" value="MCB8888378.1"/>
    <property type="molecule type" value="Genomic_DNA"/>
</dbReference>
<dbReference type="HAMAP" id="MF_00612">
    <property type="entry name" value="UPF0225"/>
    <property type="match status" value="1"/>
</dbReference>
<evidence type="ECO:0000313" key="4">
    <source>
        <dbReference type="EMBL" id="MCB8888378.1"/>
    </source>
</evidence>
<dbReference type="Proteomes" id="UP001319882">
    <property type="component" value="Unassembled WGS sequence"/>
</dbReference>
<protein>
    <recommendedName>
        <fullName evidence="2">UPF0225 protein GEV37_04455</fullName>
    </recommendedName>
</protein>
<name>A0ABS8DPZ6_9GAMM</name>
<comment type="caution">
    <text evidence="4">The sequence shown here is derived from an EMBL/GenBank/DDBJ whole genome shotgun (WGS) entry which is preliminary data.</text>
</comment>
<dbReference type="InterPro" id="IPR032710">
    <property type="entry name" value="NTF2-like_dom_sf"/>
</dbReference>
<dbReference type="InterPro" id="IPR023006">
    <property type="entry name" value="YchJ-like"/>
</dbReference>
<gene>
    <name evidence="4" type="ORF">GEV37_04455</name>
</gene>
<evidence type="ECO:0000256" key="2">
    <source>
        <dbReference type="HAMAP-Rule" id="MF_00612"/>
    </source>
</evidence>
<dbReference type="SUPFAM" id="SSF54427">
    <property type="entry name" value="NTF2-like"/>
    <property type="match status" value="1"/>
</dbReference>
<accession>A0ABS8DPZ6</accession>
<feature type="domain" description="YchJ-like middle NTF2-like" evidence="3">
    <location>
        <begin position="32"/>
        <end position="123"/>
    </location>
</feature>
<evidence type="ECO:0000313" key="5">
    <source>
        <dbReference type="Proteomes" id="UP001319882"/>
    </source>
</evidence>
<dbReference type="PANTHER" id="PTHR33747">
    <property type="entry name" value="UPF0225 PROTEIN SCO1677"/>
    <property type="match status" value="1"/>
</dbReference>
<dbReference type="PANTHER" id="PTHR33747:SF1">
    <property type="entry name" value="ADENYLATE CYCLASE-ASSOCIATED CAP C-TERMINAL DOMAIN-CONTAINING PROTEIN"/>
    <property type="match status" value="1"/>
</dbReference>
<dbReference type="InterPro" id="IPR004027">
    <property type="entry name" value="SEC_C_motif"/>
</dbReference>
<dbReference type="Pfam" id="PF17775">
    <property type="entry name" value="YchJ_M-like"/>
    <property type="match status" value="1"/>
</dbReference>
<evidence type="ECO:0000256" key="1">
    <source>
        <dbReference type="ARBA" id="ARBA00010839"/>
    </source>
</evidence>
<dbReference type="Gene3D" id="3.10.450.50">
    <property type="match status" value="1"/>
</dbReference>
<sequence length="152" mass="17107">MTSSLMTSCPCGSDAVYQACCHVYHQGTPAPTPEALMRSRYTAFALDLVDYLRATWHPSTRPQTLAPDPSTQWKRLSIENAPKPEGGRGTVHFTAYFFEGGWHALEEVSRFVFEAGRWYYLDGEPRLARLKLGRNERCPCGSHRKFKACCSG</sequence>
<proteinExistence type="inferred from homology"/>
<comment type="similarity">
    <text evidence="1 2">Belongs to the UPF0225 family.</text>
</comment>
<reference evidence="4 5" key="1">
    <citation type="journal article" date="2021" name="Sci. Rep.">
        <title>Genome analysis of a halophilic bacterium Halomonas malpeensis YU-PRIM-29(T) reveals its exopolysaccharide and pigment producing capabilities.</title>
        <authorList>
            <person name="Athmika"/>
            <person name="Ghate S.D."/>
            <person name="Arun A.B."/>
            <person name="Rao S.S."/>
            <person name="Kumar S.T.A."/>
            <person name="Kandiyil M.K."/>
            <person name="Saptami K."/>
            <person name="Rekha P.D."/>
        </authorList>
    </citation>
    <scope>NUCLEOTIDE SEQUENCE [LARGE SCALE GENOMIC DNA]</scope>
    <source>
        <strain evidence="5">prim 29</strain>
    </source>
</reference>
<dbReference type="SUPFAM" id="SSF103642">
    <property type="entry name" value="Sec-C motif"/>
    <property type="match status" value="1"/>
</dbReference>
<evidence type="ECO:0000259" key="3">
    <source>
        <dbReference type="Pfam" id="PF17775"/>
    </source>
</evidence>
<dbReference type="InterPro" id="IPR048469">
    <property type="entry name" value="YchJ-like_M"/>
</dbReference>
<dbReference type="Pfam" id="PF02810">
    <property type="entry name" value="SEC-C"/>
    <property type="match status" value="1"/>
</dbReference>